<name>A0ABQ7PUT0_PLUXY</name>
<feature type="non-terminal residue" evidence="1">
    <location>
        <position position="84"/>
    </location>
</feature>
<evidence type="ECO:0000313" key="2">
    <source>
        <dbReference type="Proteomes" id="UP000823941"/>
    </source>
</evidence>
<sequence>MKLHVTGLRKTRNGGVVISTDTKEDIEKLKQSKQLTTSGLTIDEPHKRKPRAAIIGVPVKMQDSDVFNYLYHQNLADKLQDTTQ</sequence>
<protein>
    <submittedName>
        <fullName evidence="1">Uncharacterized protein</fullName>
    </submittedName>
</protein>
<gene>
    <name evidence="1" type="ORF">JYU34_020651</name>
</gene>
<proteinExistence type="predicted"/>
<dbReference type="EMBL" id="JAHIBW010000028">
    <property type="protein sequence ID" value="KAG7296736.1"/>
    <property type="molecule type" value="Genomic_DNA"/>
</dbReference>
<accession>A0ABQ7PUT0</accession>
<organism evidence="1 2">
    <name type="scientific">Plutella xylostella</name>
    <name type="common">Diamondback moth</name>
    <name type="synonym">Plutella maculipennis</name>
    <dbReference type="NCBI Taxonomy" id="51655"/>
    <lineage>
        <taxon>Eukaryota</taxon>
        <taxon>Metazoa</taxon>
        <taxon>Ecdysozoa</taxon>
        <taxon>Arthropoda</taxon>
        <taxon>Hexapoda</taxon>
        <taxon>Insecta</taxon>
        <taxon>Pterygota</taxon>
        <taxon>Neoptera</taxon>
        <taxon>Endopterygota</taxon>
        <taxon>Lepidoptera</taxon>
        <taxon>Glossata</taxon>
        <taxon>Ditrysia</taxon>
        <taxon>Yponomeutoidea</taxon>
        <taxon>Plutellidae</taxon>
        <taxon>Plutella</taxon>
    </lineage>
</organism>
<comment type="caution">
    <text evidence="1">The sequence shown here is derived from an EMBL/GenBank/DDBJ whole genome shotgun (WGS) entry which is preliminary data.</text>
</comment>
<evidence type="ECO:0000313" key="1">
    <source>
        <dbReference type="EMBL" id="KAG7296736.1"/>
    </source>
</evidence>
<keyword evidence="2" id="KW-1185">Reference proteome</keyword>
<dbReference type="Proteomes" id="UP000823941">
    <property type="component" value="Chromosome 28"/>
</dbReference>
<reference evidence="1 2" key="1">
    <citation type="submission" date="2021-06" db="EMBL/GenBank/DDBJ databases">
        <title>A haploid diamondback moth (Plutella xylostella L.) genome assembly resolves 31 chromosomes and identifies a diamide resistance mutation.</title>
        <authorList>
            <person name="Ward C.M."/>
            <person name="Perry K.D."/>
            <person name="Baker G."/>
            <person name="Powis K."/>
            <person name="Heckel D.G."/>
            <person name="Baxter S.W."/>
        </authorList>
    </citation>
    <scope>NUCLEOTIDE SEQUENCE [LARGE SCALE GENOMIC DNA]</scope>
    <source>
        <strain evidence="1 2">LV</strain>
        <tissue evidence="1">Single pupa</tissue>
    </source>
</reference>